<name>A0A8K0VXV5_9PLEO</name>
<keyword evidence="1" id="KW-0812">Transmembrane</keyword>
<proteinExistence type="predicted"/>
<protein>
    <submittedName>
        <fullName evidence="2">Uncharacterized protein</fullName>
    </submittedName>
</protein>
<organism evidence="2 3">
    <name type="scientific">Paraphoma chrysanthemicola</name>
    <dbReference type="NCBI Taxonomy" id="798071"/>
    <lineage>
        <taxon>Eukaryota</taxon>
        <taxon>Fungi</taxon>
        <taxon>Dikarya</taxon>
        <taxon>Ascomycota</taxon>
        <taxon>Pezizomycotina</taxon>
        <taxon>Dothideomycetes</taxon>
        <taxon>Pleosporomycetidae</taxon>
        <taxon>Pleosporales</taxon>
        <taxon>Pleosporineae</taxon>
        <taxon>Phaeosphaeriaceae</taxon>
        <taxon>Paraphoma</taxon>
    </lineage>
</organism>
<dbReference type="AlphaFoldDB" id="A0A8K0VXV5"/>
<gene>
    <name evidence="2" type="ORF">FB567DRAFT_52640</name>
</gene>
<evidence type="ECO:0000256" key="1">
    <source>
        <dbReference type="SAM" id="Phobius"/>
    </source>
</evidence>
<feature type="transmembrane region" description="Helical" evidence="1">
    <location>
        <begin position="125"/>
        <end position="149"/>
    </location>
</feature>
<reference evidence="2" key="1">
    <citation type="journal article" date="2021" name="Nat. Commun.">
        <title>Genetic determinants of endophytism in the Arabidopsis root mycobiome.</title>
        <authorList>
            <person name="Mesny F."/>
            <person name="Miyauchi S."/>
            <person name="Thiergart T."/>
            <person name="Pickel B."/>
            <person name="Atanasova L."/>
            <person name="Karlsson M."/>
            <person name="Huettel B."/>
            <person name="Barry K.W."/>
            <person name="Haridas S."/>
            <person name="Chen C."/>
            <person name="Bauer D."/>
            <person name="Andreopoulos W."/>
            <person name="Pangilinan J."/>
            <person name="LaButti K."/>
            <person name="Riley R."/>
            <person name="Lipzen A."/>
            <person name="Clum A."/>
            <person name="Drula E."/>
            <person name="Henrissat B."/>
            <person name="Kohler A."/>
            <person name="Grigoriev I.V."/>
            <person name="Martin F.M."/>
            <person name="Hacquard S."/>
        </authorList>
    </citation>
    <scope>NUCLEOTIDE SEQUENCE</scope>
    <source>
        <strain evidence="2">MPI-SDFR-AT-0120</strain>
    </source>
</reference>
<keyword evidence="3" id="KW-1185">Reference proteome</keyword>
<dbReference type="Proteomes" id="UP000813461">
    <property type="component" value="Unassembled WGS sequence"/>
</dbReference>
<keyword evidence="1" id="KW-1133">Transmembrane helix</keyword>
<comment type="caution">
    <text evidence="2">The sequence shown here is derived from an EMBL/GenBank/DDBJ whole genome shotgun (WGS) entry which is preliminary data.</text>
</comment>
<evidence type="ECO:0000313" key="2">
    <source>
        <dbReference type="EMBL" id="KAH7086845.1"/>
    </source>
</evidence>
<keyword evidence="1" id="KW-0472">Membrane</keyword>
<sequence length="160" mass="17779">MWWSNIDARLIRGFSCYLRECPDLSSSYSYLQSTNDHHHSTPTLRPTSPLFTFTAYIPVLTVGRLNDHVFGKQAPQVSCKRTPIIFQKAGKRAKQDPIPGLIPLVPTVPARADELNCSSPTAPSIVGLALDVFVTMGFAVPLICIFQGLNRMCVCIEWMP</sequence>
<dbReference type="EMBL" id="JAGMVJ010000010">
    <property type="protein sequence ID" value="KAH7086845.1"/>
    <property type="molecule type" value="Genomic_DNA"/>
</dbReference>
<evidence type="ECO:0000313" key="3">
    <source>
        <dbReference type="Proteomes" id="UP000813461"/>
    </source>
</evidence>
<accession>A0A8K0VXV5</accession>